<protein>
    <submittedName>
        <fullName evidence="1">Uncharacterized protein</fullName>
    </submittedName>
</protein>
<proteinExistence type="predicted"/>
<comment type="caution">
    <text evidence="1">The sequence shown here is derived from an EMBL/GenBank/DDBJ whole genome shotgun (WGS) entry which is preliminary data.</text>
</comment>
<evidence type="ECO:0000313" key="1">
    <source>
        <dbReference type="EMBL" id="KKK89266.1"/>
    </source>
</evidence>
<organism evidence="1">
    <name type="scientific">marine sediment metagenome</name>
    <dbReference type="NCBI Taxonomy" id="412755"/>
    <lineage>
        <taxon>unclassified sequences</taxon>
        <taxon>metagenomes</taxon>
        <taxon>ecological metagenomes</taxon>
    </lineage>
</organism>
<dbReference type="AlphaFoldDB" id="A0A0F9BXS7"/>
<accession>A0A0F9BXS7</accession>
<gene>
    <name evidence="1" type="ORF">LCGC14_2734840</name>
</gene>
<name>A0A0F9BXS7_9ZZZZ</name>
<reference evidence="1" key="1">
    <citation type="journal article" date="2015" name="Nature">
        <title>Complex archaea that bridge the gap between prokaryotes and eukaryotes.</title>
        <authorList>
            <person name="Spang A."/>
            <person name="Saw J.H."/>
            <person name="Jorgensen S.L."/>
            <person name="Zaremba-Niedzwiedzka K."/>
            <person name="Martijn J."/>
            <person name="Lind A.E."/>
            <person name="van Eijk R."/>
            <person name="Schleper C."/>
            <person name="Guy L."/>
            <person name="Ettema T.J."/>
        </authorList>
    </citation>
    <scope>NUCLEOTIDE SEQUENCE</scope>
</reference>
<sequence length="217" mass="23036">MVDKTPAEITPGTASRGSVVHASDAGLGDLSRSHDETDISRLQSAINVYSATNTYNIGDIVKEGSLFVRNITAVVTPEVFDSAKWELISNEFGIFMNSYDTDIAADTDFFTVQGDAAGNPQEVDAQAPVPQAIVIFNYTLTVNTNTLVNPMDWVMRINGVDGNGIITIGGGITGTFQDTVNNDVLALFDLIDYQYREGAGGGAATLVGSSSTFLRAP</sequence>
<dbReference type="EMBL" id="LAZR01049606">
    <property type="protein sequence ID" value="KKK89266.1"/>
    <property type="molecule type" value="Genomic_DNA"/>
</dbReference>